<evidence type="ECO:0000313" key="3">
    <source>
        <dbReference type="Proteomes" id="UP000001593"/>
    </source>
</evidence>
<accession>A7T2J5</accession>
<feature type="transmembrane region" description="Helical" evidence="1">
    <location>
        <begin position="76"/>
        <end position="98"/>
    </location>
</feature>
<dbReference type="InParanoid" id="A7T2J5"/>
<organism evidence="2 3">
    <name type="scientific">Nematostella vectensis</name>
    <name type="common">Starlet sea anemone</name>
    <dbReference type="NCBI Taxonomy" id="45351"/>
    <lineage>
        <taxon>Eukaryota</taxon>
        <taxon>Metazoa</taxon>
        <taxon>Cnidaria</taxon>
        <taxon>Anthozoa</taxon>
        <taxon>Hexacorallia</taxon>
        <taxon>Actiniaria</taxon>
        <taxon>Edwardsiidae</taxon>
        <taxon>Nematostella</taxon>
    </lineage>
</organism>
<sequence length="215" mass="24070">MIGAIVFLTIGVVYNLFLLFYSIVKHFFKIGSFKILYTSQGLLNVGVLVSQAALVVVNGRGGLCIGVFLVFTMLRFWFVALTEFNFVILVGMKIQSYLEVKLFFKSSKVQKDQALEIKDQASPEMFEEFEAPSKTDFRGVLFAPFVCTVTVASICMFAANHETRHELTQGFSQTMLESLTYIVAMVISLATCSPLLVQIMMPKEIAKSRAHETMV</sequence>
<keyword evidence="3" id="KW-1185">Reference proteome</keyword>
<keyword evidence="1" id="KW-0472">Membrane</keyword>
<gene>
    <name evidence="2" type="ORF">NEMVEDRAFT_v1g248614</name>
</gene>
<name>A7T2J5_NEMVE</name>
<keyword evidence="1" id="KW-0812">Transmembrane</keyword>
<dbReference type="Proteomes" id="UP000001593">
    <property type="component" value="Unassembled WGS sequence"/>
</dbReference>
<keyword evidence="1" id="KW-1133">Transmembrane helix</keyword>
<dbReference type="AlphaFoldDB" id="A7T2J5"/>
<evidence type="ECO:0000256" key="1">
    <source>
        <dbReference type="SAM" id="Phobius"/>
    </source>
</evidence>
<feature type="transmembrane region" description="Helical" evidence="1">
    <location>
        <begin position="179"/>
        <end position="199"/>
    </location>
</feature>
<feature type="transmembrane region" description="Helical" evidence="1">
    <location>
        <begin position="45"/>
        <end position="70"/>
    </location>
</feature>
<reference evidence="2 3" key="1">
    <citation type="journal article" date="2007" name="Science">
        <title>Sea anemone genome reveals ancestral eumetazoan gene repertoire and genomic organization.</title>
        <authorList>
            <person name="Putnam N.H."/>
            <person name="Srivastava M."/>
            <person name="Hellsten U."/>
            <person name="Dirks B."/>
            <person name="Chapman J."/>
            <person name="Salamov A."/>
            <person name="Terry A."/>
            <person name="Shapiro H."/>
            <person name="Lindquist E."/>
            <person name="Kapitonov V.V."/>
            <person name="Jurka J."/>
            <person name="Genikhovich G."/>
            <person name="Grigoriev I.V."/>
            <person name="Lucas S.M."/>
            <person name="Steele R.E."/>
            <person name="Finnerty J.R."/>
            <person name="Technau U."/>
            <person name="Martindale M.Q."/>
            <person name="Rokhsar D.S."/>
        </authorList>
    </citation>
    <scope>NUCLEOTIDE SEQUENCE [LARGE SCALE GENOMIC DNA]</scope>
    <source>
        <strain evidence="3">CH2 X CH6</strain>
    </source>
</reference>
<feature type="transmembrane region" description="Helical" evidence="1">
    <location>
        <begin position="140"/>
        <end position="159"/>
    </location>
</feature>
<evidence type="ECO:0000313" key="2">
    <source>
        <dbReference type="EMBL" id="EDO29823.1"/>
    </source>
</evidence>
<dbReference type="HOGENOM" id="CLU_1284652_0_0_1"/>
<protein>
    <submittedName>
        <fullName evidence="2">Uncharacterized protein</fullName>
    </submittedName>
</protein>
<proteinExistence type="predicted"/>
<feature type="transmembrane region" description="Helical" evidence="1">
    <location>
        <begin position="6"/>
        <end position="24"/>
    </location>
</feature>
<dbReference type="EMBL" id="DS470263">
    <property type="protein sequence ID" value="EDO29823.1"/>
    <property type="molecule type" value="Genomic_DNA"/>
</dbReference>